<organism evidence="2 3">
    <name type="scientific">Fusarium acuminatum</name>
    <dbReference type="NCBI Taxonomy" id="5515"/>
    <lineage>
        <taxon>Eukaryota</taxon>
        <taxon>Fungi</taxon>
        <taxon>Dikarya</taxon>
        <taxon>Ascomycota</taxon>
        <taxon>Pezizomycotina</taxon>
        <taxon>Sordariomycetes</taxon>
        <taxon>Hypocreomycetidae</taxon>
        <taxon>Hypocreales</taxon>
        <taxon>Nectriaceae</taxon>
        <taxon>Fusarium</taxon>
        <taxon>Fusarium tricinctum species complex</taxon>
    </lineage>
</organism>
<proteinExistence type="predicted"/>
<evidence type="ECO:0000313" key="3">
    <source>
        <dbReference type="Proteomes" id="UP001489902"/>
    </source>
</evidence>
<dbReference type="EMBL" id="CP151267">
    <property type="protein sequence ID" value="WZH50358.1"/>
    <property type="molecule type" value="Genomic_DNA"/>
</dbReference>
<reference evidence="2 3" key="1">
    <citation type="submission" date="2024-04" db="EMBL/GenBank/DDBJ databases">
        <title>Complete genome sequence of Fusarium acuminatum.</title>
        <authorList>
            <person name="Lan B."/>
        </authorList>
    </citation>
    <scope>NUCLEOTIDE SEQUENCE [LARGE SCALE GENOMIC DNA]</scope>
    <source>
        <strain evidence="2">1A</strain>
    </source>
</reference>
<dbReference type="InterPro" id="IPR054289">
    <property type="entry name" value="DUF7025"/>
</dbReference>
<evidence type="ECO:0000259" key="1">
    <source>
        <dbReference type="Pfam" id="PF22942"/>
    </source>
</evidence>
<accession>A0ABZ2XB47</accession>
<dbReference type="PANTHER" id="PTHR46411:SF2">
    <property type="entry name" value="AAA+ ATPASE DOMAIN-CONTAINING PROTEIN"/>
    <property type="match status" value="1"/>
</dbReference>
<sequence length="458" mass="51768">MNLSSFLHEGGHTAGRTVEEKAIKSGRSLDEQIQELTVPIIGSEPWQLPTNTSSLAPFNIFEVTIINATAPTLSCTETWVKINDDALRKELDKLLEKIGPGEISFGHNPVQEMRSTKFVEYEYLWALFEPGKIMVMKNFRGMKDLTVCAKLIGFEELIDNNERKLRLTLKMIDTNFGNYGYHIRKIFIKTFVGKEQICDLGLYPLSYHKDSQELEKRLVSRGREFIQLTRDDRFHLQQYEGKVIIDGSDGTSDCEDKRIMVDCCALNKQRPFSTLPRITQGLGNSWLDPDKLIDEELLICSGTVPALILLWGKIGTVAIDCLRPVEWRDISVAKNVGLADNTKAKMGTIMEIAKAGFSQQQSTFIVFYGDSHLGKKWTVEVIAEEWKCPIFTLSDEGIESLAQDTGKISQINSVVKLALGLAERKGSKPVLEDFEKARDLRKEYLPGMEDGQNMDHYT</sequence>
<dbReference type="Proteomes" id="UP001489902">
    <property type="component" value="Chromosome 8"/>
</dbReference>
<gene>
    <name evidence="2" type="ORF">QYS62_011602</name>
</gene>
<dbReference type="Pfam" id="PF22942">
    <property type="entry name" value="DUF7025"/>
    <property type="match status" value="1"/>
</dbReference>
<protein>
    <recommendedName>
        <fullName evidence="1">DUF7025 domain-containing protein</fullName>
    </recommendedName>
</protein>
<evidence type="ECO:0000313" key="2">
    <source>
        <dbReference type="EMBL" id="WZH50358.1"/>
    </source>
</evidence>
<feature type="domain" description="DUF7025" evidence="1">
    <location>
        <begin position="111"/>
        <end position="209"/>
    </location>
</feature>
<dbReference type="PANTHER" id="PTHR46411">
    <property type="entry name" value="FAMILY ATPASE, PUTATIVE-RELATED"/>
    <property type="match status" value="1"/>
</dbReference>
<keyword evidence="3" id="KW-1185">Reference proteome</keyword>
<name>A0ABZ2XB47_9HYPO</name>